<dbReference type="Gene3D" id="3.30.1330.60">
    <property type="entry name" value="OmpA-like domain"/>
    <property type="match status" value="1"/>
</dbReference>
<keyword evidence="3" id="KW-0998">Cell outer membrane</keyword>
<dbReference type="EMBL" id="PDUD01000011">
    <property type="protein sequence ID" value="PHN07199.1"/>
    <property type="molecule type" value="Genomic_DNA"/>
</dbReference>
<proteinExistence type="predicted"/>
<protein>
    <recommendedName>
        <fullName evidence="6">OmpA-like domain-containing protein</fullName>
    </recommendedName>
</protein>
<sequence length="407" mass="45706">MWKSITFCVLAVLGMQHTMKGQASQAAMQAKDTIYLTNPSFEDYPRPGKPPTGWYDCGFPGETPPDVQPDATFSVSKPASHGDSYMGMVVRDNDTWESVSQRLERPLKKGKCYEFSMDLARSELYISVSRVSEETANYATPAKLRIYGGYGYCDKQFLLAESKLIINHRWLQYNFRFEPPADYTYLIFEVFYQTPTLFPYNGNVLLDNASGVREIPCNEETPAEPQEIVKENVPQTPATPDTRPDPPVVKEPRVVTTPPKDPPQETEPATPQPDRKKIVLGGKEVGEVREGATIRIDKLFFESNKAIIKTESYETLDEVYDFLQSLPEVIVEIGGHSNGLAGTSFANKLSTDRARAVADYLAEKGVSRDRLYSRGYGKTQPIASNESLQGRQQNQRVEIKIVGFKKN</sequence>
<evidence type="ECO:0000313" key="8">
    <source>
        <dbReference type="Proteomes" id="UP000223913"/>
    </source>
</evidence>
<dbReference type="Proteomes" id="UP000223913">
    <property type="component" value="Unassembled WGS sequence"/>
</dbReference>
<dbReference type="SUPFAM" id="SSF103088">
    <property type="entry name" value="OmpA-like"/>
    <property type="match status" value="1"/>
</dbReference>
<dbReference type="PROSITE" id="PS51123">
    <property type="entry name" value="OMPA_2"/>
    <property type="match status" value="1"/>
</dbReference>
<feature type="domain" description="OmpA-like" evidence="6">
    <location>
        <begin position="288"/>
        <end position="405"/>
    </location>
</feature>
<gene>
    <name evidence="7" type="ORF">CRP01_08230</name>
</gene>
<dbReference type="RefSeq" id="WP_099149533.1">
    <property type="nucleotide sequence ID" value="NZ_PDUD01000011.1"/>
</dbReference>
<feature type="region of interest" description="Disordered" evidence="5">
    <location>
        <begin position="220"/>
        <end position="276"/>
    </location>
</feature>
<dbReference type="AlphaFoldDB" id="A0A2D0NGA4"/>
<dbReference type="OrthoDB" id="1489312at2"/>
<feature type="compositionally biased region" description="Basic and acidic residues" evidence="5">
    <location>
        <begin position="242"/>
        <end position="253"/>
    </location>
</feature>
<dbReference type="Pfam" id="PF00691">
    <property type="entry name" value="OmpA"/>
    <property type="match status" value="1"/>
</dbReference>
<evidence type="ECO:0000256" key="5">
    <source>
        <dbReference type="SAM" id="MobiDB-lite"/>
    </source>
</evidence>
<evidence type="ECO:0000256" key="2">
    <source>
        <dbReference type="ARBA" id="ARBA00023136"/>
    </source>
</evidence>
<reference evidence="7 8" key="1">
    <citation type="submission" date="2017-10" db="EMBL/GenBank/DDBJ databases">
        <title>The draft genome sequence of Lewinella nigricans NBRC 102662.</title>
        <authorList>
            <person name="Wang K."/>
        </authorList>
    </citation>
    <scope>NUCLEOTIDE SEQUENCE [LARGE SCALE GENOMIC DNA]</scope>
    <source>
        <strain evidence="7 8">NBRC 102662</strain>
    </source>
</reference>
<accession>A0A2D0NGA4</accession>
<evidence type="ECO:0000256" key="1">
    <source>
        <dbReference type="ARBA" id="ARBA00004442"/>
    </source>
</evidence>
<dbReference type="CDD" id="cd07185">
    <property type="entry name" value="OmpA_C-like"/>
    <property type="match status" value="1"/>
</dbReference>
<dbReference type="InterPro" id="IPR006664">
    <property type="entry name" value="OMP_bac"/>
</dbReference>
<keyword evidence="2 4" id="KW-0472">Membrane</keyword>
<dbReference type="Gene3D" id="2.60.120.260">
    <property type="entry name" value="Galactose-binding domain-like"/>
    <property type="match status" value="1"/>
</dbReference>
<evidence type="ECO:0000313" key="7">
    <source>
        <dbReference type="EMBL" id="PHN07199.1"/>
    </source>
</evidence>
<organism evidence="7 8">
    <name type="scientific">Flavilitoribacter nigricans (strain ATCC 23147 / DSM 23189 / NBRC 102662 / NCIMB 1420 / SS-2)</name>
    <name type="common">Lewinella nigricans</name>
    <dbReference type="NCBI Taxonomy" id="1122177"/>
    <lineage>
        <taxon>Bacteria</taxon>
        <taxon>Pseudomonadati</taxon>
        <taxon>Bacteroidota</taxon>
        <taxon>Saprospiria</taxon>
        <taxon>Saprospirales</taxon>
        <taxon>Lewinellaceae</taxon>
        <taxon>Flavilitoribacter</taxon>
    </lineage>
</organism>
<dbReference type="InterPro" id="IPR036737">
    <property type="entry name" value="OmpA-like_sf"/>
</dbReference>
<dbReference type="PANTHER" id="PTHR30329">
    <property type="entry name" value="STATOR ELEMENT OF FLAGELLAR MOTOR COMPLEX"/>
    <property type="match status" value="1"/>
</dbReference>
<dbReference type="GO" id="GO:0009279">
    <property type="term" value="C:cell outer membrane"/>
    <property type="evidence" value="ECO:0007669"/>
    <property type="project" value="UniProtKB-SubCell"/>
</dbReference>
<comment type="caution">
    <text evidence="7">The sequence shown here is derived from an EMBL/GenBank/DDBJ whole genome shotgun (WGS) entry which is preliminary data.</text>
</comment>
<dbReference type="PANTHER" id="PTHR30329:SF21">
    <property type="entry name" value="LIPOPROTEIN YIAD-RELATED"/>
    <property type="match status" value="1"/>
</dbReference>
<dbReference type="InterPro" id="IPR006665">
    <property type="entry name" value="OmpA-like"/>
</dbReference>
<dbReference type="InterPro" id="IPR050330">
    <property type="entry name" value="Bact_OuterMem_StrucFunc"/>
</dbReference>
<keyword evidence="8" id="KW-1185">Reference proteome</keyword>
<dbReference type="PRINTS" id="PR01021">
    <property type="entry name" value="OMPADOMAIN"/>
</dbReference>
<name>A0A2D0NGA4_FLAN2</name>
<evidence type="ECO:0000259" key="6">
    <source>
        <dbReference type="PROSITE" id="PS51123"/>
    </source>
</evidence>
<comment type="subcellular location">
    <subcellularLocation>
        <location evidence="1">Cell outer membrane</location>
    </subcellularLocation>
</comment>
<evidence type="ECO:0000256" key="4">
    <source>
        <dbReference type="PROSITE-ProRule" id="PRU00473"/>
    </source>
</evidence>
<evidence type="ECO:0000256" key="3">
    <source>
        <dbReference type="ARBA" id="ARBA00023237"/>
    </source>
</evidence>